<accession>A8HA23</accession>
<dbReference type="eggNOG" id="ENOG502ZC32">
    <property type="taxonomic scope" value="Bacteria"/>
</dbReference>
<keyword evidence="2" id="KW-1185">Reference proteome</keyword>
<dbReference type="Proteomes" id="UP000002608">
    <property type="component" value="Chromosome"/>
</dbReference>
<proteinExistence type="predicted"/>
<dbReference type="Pfam" id="PF10987">
    <property type="entry name" value="DUF2806"/>
    <property type="match status" value="1"/>
</dbReference>
<sequence length="334" mass="37194">MEFPGEKLVIKMWETLTEKGIGSALQPWHEKRLGEAKNQVRRNEIIMLAEAEKMAADIKAGRLKPIDTTTPLISVSAQERIEPTISLPDIAITAANINVSETIRKEVNVSKAVLAAENILANEEQEVPTQNVEDDWLYSWRENAGKVSSEELQDLWGRILAGEIKNPGSYSFRTMEFLKGLSKDEAELISKLAQFVVDGSIFRHKDTFLEQSGISFNTLLFLQEIGVVAGVEATGLHVTWNSLLPNSYMKALVSNNKVIVLEHDDVNKKADAGVYQLTSVGRQVLALASFGSRDDYLLSIAQDYVKKGYKVKLGDWRPLNATRGQILNPQEVKV</sequence>
<dbReference type="RefSeq" id="WP_012157288.1">
    <property type="nucleotide sequence ID" value="NC_009901.1"/>
</dbReference>
<dbReference type="AlphaFoldDB" id="A8HA23"/>
<dbReference type="STRING" id="398579.Spea_4100"/>
<dbReference type="KEGG" id="spl:Spea_4100"/>
<evidence type="ECO:0000313" key="1">
    <source>
        <dbReference type="EMBL" id="ABV89410.1"/>
    </source>
</evidence>
<gene>
    <name evidence="1" type="ordered locus">Spea_4100</name>
</gene>
<evidence type="ECO:0000313" key="2">
    <source>
        <dbReference type="Proteomes" id="UP000002608"/>
    </source>
</evidence>
<dbReference type="HOGENOM" id="CLU_067291_0_0_6"/>
<dbReference type="OrthoDB" id="886161at2"/>
<dbReference type="InterPro" id="IPR021254">
    <property type="entry name" value="DUF2806"/>
</dbReference>
<organism evidence="1 2">
    <name type="scientific">Shewanella pealeana (strain ATCC 700345 / ANG-SQ1)</name>
    <dbReference type="NCBI Taxonomy" id="398579"/>
    <lineage>
        <taxon>Bacteria</taxon>
        <taxon>Pseudomonadati</taxon>
        <taxon>Pseudomonadota</taxon>
        <taxon>Gammaproteobacteria</taxon>
        <taxon>Alteromonadales</taxon>
        <taxon>Shewanellaceae</taxon>
        <taxon>Shewanella</taxon>
    </lineage>
</organism>
<dbReference type="EMBL" id="CP000851">
    <property type="protein sequence ID" value="ABV89410.1"/>
    <property type="molecule type" value="Genomic_DNA"/>
</dbReference>
<reference evidence="1 2" key="1">
    <citation type="submission" date="2007-10" db="EMBL/GenBank/DDBJ databases">
        <title>Complete sequence of Shewanella pealeana ATCC 700345.</title>
        <authorList>
            <consortium name="US DOE Joint Genome Institute"/>
            <person name="Copeland A."/>
            <person name="Lucas S."/>
            <person name="Lapidus A."/>
            <person name="Barry K."/>
            <person name="Glavina del Rio T."/>
            <person name="Dalin E."/>
            <person name="Tice H."/>
            <person name="Pitluck S."/>
            <person name="Chertkov O."/>
            <person name="Brettin T."/>
            <person name="Bruce D."/>
            <person name="Detter J.C."/>
            <person name="Han C."/>
            <person name="Schmutz J."/>
            <person name="Larimer F."/>
            <person name="Land M."/>
            <person name="Hauser L."/>
            <person name="Kyrpides N."/>
            <person name="Kim E."/>
            <person name="Zhao J.-S.Z."/>
            <person name="Manno D."/>
            <person name="Hawari J."/>
            <person name="Richardson P."/>
        </authorList>
    </citation>
    <scope>NUCLEOTIDE SEQUENCE [LARGE SCALE GENOMIC DNA]</scope>
    <source>
        <strain evidence="2">ATCC 700345 / ANG-SQ1</strain>
    </source>
</reference>
<protein>
    <submittedName>
        <fullName evidence="1">Membrane-fusion protein</fullName>
    </submittedName>
</protein>
<name>A8HA23_SHEPA</name>